<dbReference type="AlphaFoldDB" id="A0A6P8FCV7"/>
<dbReference type="GO" id="GO:0005737">
    <property type="term" value="C:cytoplasm"/>
    <property type="evidence" value="ECO:0007669"/>
    <property type="project" value="TreeGrafter"/>
</dbReference>
<name>A0A6P8FCV7_CLUHA</name>
<dbReference type="GO" id="GO:0005634">
    <property type="term" value="C:nucleus"/>
    <property type="evidence" value="ECO:0007669"/>
    <property type="project" value="TreeGrafter"/>
</dbReference>
<protein>
    <recommendedName>
        <fullName evidence="4">Kinase</fullName>
        <ecNumber evidence="4">2.7.-.-</ecNumber>
    </recommendedName>
</protein>
<feature type="region of interest" description="Disordered" evidence="5">
    <location>
        <begin position="335"/>
        <end position="428"/>
    </location>
</feature>
<dbReference type="Proteomes" id="UP000515152">
    <property type="component" value="Chromosome 5"/>
</dbReference>
<evidence type="ECO:0000256" key="1">
    <source>
        <dbReference type="ARBA" id="ARBA00007374"/>
    </source>
</evidence>
<dbReference type="RefSeq" id="XP_031423309.1">
    <property type="nucleotide sequence ID" value="XM_031567449.2"/>
</dbReference>
<dbReference type="OrthoDB" id="2573163at2759"/>
<dbReference type="GO" id="GO:0046854">
    <property type="term" value="P:phosphatidylinositol phosphate biosynthetic process"/>
    <property type="evidence" value="ECO:0007669"/>
    <property type="project" value="TreeGrafter"/>
</dbReference>
<feature type="compositionally biased region" description="Low complexity" evidence="5">
    <location>
        <begin position="377"/>
        <end position="421"/>
    </location>
</feature>
<keyword evidence="2 4" id="KW-0808">Transferase</keyword>
<dbReference type="GeneID" id="105912267"/>
<evidence type="ECO:0000313" key="7">
    <source>
        <dbReference type="RefSeq" id="XP_031423309.1"/>
    </source>
</evidence>
<dbReference type="EC" id="2.7.-.-" evidence="4"/>
<dbReference type="GO" id="GO:0000828">
    <property type="term" value="F:inositol hexakisphosphate kinase activity"/>
    <property type="evidence" value="ECO:0007669"/>
    <property type="project" value="TreeGrafter"/>
</dbReference>
<keyword evidence="6" id="KW-1185">Reference proteome</keyword>
<organism evidence="6 7">
    <name type="scientific">Clupea harengus</name>
    <name type="common">Atlantic herring</name>
    <dbReference type="NCBI Taxonomy" id="7950"/>
    <lineage>
        <taxon>Eukaryota</taxon>
        <taxon>Metazoa</taxon>
        <taxon>Chordata</taxon>
        <taxon>Craniata</taxon>
        <taxon>Vertebrata</taxon>
        <taxon>Euteleostomi</taxon>
        <taxon>Actinopterygii</taxon>
        <taxon>Neopterygii</taxon>
        <taxon>Teleostei</taxon>
        <taxon>Clupei</taxon>
        <taxon>Clupeiformes</taxon>
        <taxon>Clupeoidei</taxon>
        <taxon>Clupeidae</taxon>
        <taxon>Clupea</taxon>
    </lineage>
</organism>
<evidence type="ECO:0000256" key="4">
    <source>
        <dbReference type="RuleBase" id="RU363090"/>
    </source>
</evidence>
<dbReference type="Pfam" id="PF03770">
    <property type="entry name" value="IPK"/>
    <property type="match status" value="1"/>
</dbReference>
<sequence>MSPAIEAMQQAEQQQYLSKGVLLEPFVHQVGGHSCVLRFGEQTICKPLIPREHQFYKSLPSAMRKFTPQYRGVVSVSFEEDEEGKLCLIAYPLHSEVSDLENVAPSVDCEPKNKIKWANKMLLDNDGYGKDRARNSRKDKDKSLKREEEWLKQADMLYYTLERSKAAPQLKHNPWSLKCHQQHLQRMKENAKHRNQYKFLLLENLTWRHKVPCVLDLKMGTRQHGDDASEEKKAMQIRKCQQSTSASIGVRLCGMQVYQSGVGQLMFMNKYQGRKLTLPGLKEALYQFFHDGQHLRGELLSPVLQRLHEMQAALEACESYRFYSSSLLIIYDGEPPRAHRADEDGLSDQEEDDEEDEDEEEEEEEAVEEGAFGFPHSGAVAGASSSSSGSSVSGSSGSSSSNSSSSSSSSSSGGGSSSVSRRGARSQVPMVDVRMIDFAHTTCRDYGEDSVVHEGQDSGYIFGLQNLITIVSQLEDHSTD</sequence>
<feature type="compositionally biased region" description="Acidic residues" evidence="5">
    <location>
        <begin position="344"/>
        <end position="368"/>
    </location>
</feature>
<dbReference type="InterPro" id="IPR005522">
    <property type="entry name" value="IPK"/>
</dbReference>
<keyword evidence="3 4" id="KW-0418">Kinase</keyword>
<dbReference type="GO" id="GO:0032958">
    <property type="term" value="P:inositol phosphate biosynthetic process"/>
    <property type="evidence" value="ECO:0007669"/>
    <property type="project" value="InterPro"/>
</dbReference>
<dbReference type="KEGG" id="char:105912267"/>
<dbReference type="SUPFAM" id="SSF56104">
    <property type="entry name" value="SAICAR synthase-like"/>
    <property type="match status" value="1"/>
</dbReference>
<accession>A0A6P8FCV7</accession>
<dbReference type="Gene3D" id="3.30.470.160">
    <property type="entry name" value="Inositol polyphosphate kinase"/>
    <property type="match status" value="1"/>
</dbReference>
<proteinExistence type="inferred from homology"/>
<dbReference type="InterPro" id="IPR038286">
    <property type="entry name" value="IPK_sf"/>
</dbReference>
<comment type="similarity">
    <text evidence="1 4">Belongs to the inositol phosphokinase (IPK) family.</text>
</comment>
<evidence type="ECO:0000256" key="5">
    <source>
        <dbReference type="SAM" id="MobiDB-lite"/>
    </source>
</evidence>
<evidence type="ECO:0000256" key="2">
    <source>
        <dbReference type="ARBA" id="ARBA00022679"/>
    </source>
</evidence>
<evidence type="ECO:0000313" key="6">
    <source>
        <dbReference type="Proteomes" id="UP000515152"/>
    </source>
</evidence>
<dbReference type="PANTHER" id="PTHR12400">
    <property type="entry name" value="INOSITOL POLYPHOSPHATE KINASE"/>
    <property type="match status" value="1"/>
</dbReference>
<reference evidence="7" key="1">
    <citation type="submission" date="2025-08" db="UniProtKB">
        <authorList>
            <consortium name="RefSeq"/>
        </authorList>
    </citation>
    <scope>IDENTIFICATION</scope>
</reference>
<gene>
    <name evidence="7" type="primary">LOC105912267</name>
</gene>
<evidence type="ECO:0000256" key="3">
    <source>
        <dbReference type="ARBA" id="ARBA00022777"/>
    </source>
</evidence>
<dbReference type="PANTHER" id="PTHR12400:SF47">
    <property type="entry name" value="INOSITOL HEXAKISPHOSPHATE KINASE 2"/>
    <property type="match status" value="1"/>
</dbReference>